<evidence type="ECO:0000259" key="2">
    <source>
        <dbReference type="Pfam" id="PF22518"/>
    </source>
</evidence>
<dbReference type="AlphaFoldDB" id="A0A075I001"/>
<evidence type="ECO:0000313" key="3">
    <source>
        <dbReference type="EMBL" id="AIF21229.1"/>
    </source>
</evidence>
<evidence type="ECO:0000259" key="1">
    <source>
        <dbReference type="Pfam" id="PF22515"/>
    </source>
</evidence>
<organism evidence="3">
    <name type="scientific">uncultured marine group II/III euryarchaeote KM3_98_F04</name>
    <dbReference type="NCBI Taxonomy" id="1456548"/>
    <lineage>
        <taxon>Archaea</taxon>
        <taxon>Methanobacteriati</taxon>
        <taxon>Methanobacteriota</taxon>
        <taxon>environmental samples</taxon>
    </lineage>
</organism>
<sequence>MGNPSKDGPWEAIFSRYGIHGHDFDKAPFPLSAQQIKDATKDFPKTGQREVRILCYQAERKDRPLVFSDNGLFLLPVRNGHYVIVRGEGYIDISDITSPPVEFTPKADFELQTPLVGDSEMQHLDYAHASGMLEDFVGEGRMYLTIRGRKYTPGFEFRVGGNRITTKGVQTEVDAGYEGEDLVVLIEGKNTKMQDTIIRQLYYPFRKWDIQTTKRVIPMFFEKRGDDYMFWMYEFTDPSDYNSIRLVRSRRYASNQP</sequence>
<reference evidence="3" key="1">
    <citation type="journal article" date="2014" name="Genome Biol. Evol.">
        <title>Pangenome evidence for extensive interdomain horizontal transfer affecting lineage core and shell genes in uncultured planktonic thaumarchaeota and euryarchaeota.</title>
        <authorList>
            <person name="Deschamps P."/>
            <person name="Zivanovic Y."/>
            <person name="Moreira D."/>
            <person name="Rodriguez-Valera F."/>
            <person name="Lopez-Garcia P."/>
        </authorList>
    </citation>
    <scope>NUCLEOTIDE SEQUENCE</scope>
</reference>
<name>A0A075I001_9EURY</name>
<dbReference type="Pfam" id="PF22515">
    <property type="entry name" value="DUF6996"/>
    <property type="match status" value="1"/>
</dbReference>
<protein>
    <submittedName>
        <fullName evidence="3">Uncharacterized protein</fullName>
    </submittedName>
</protein>
<dbReference type="EMBL" id="KF901185">
    <property type="protein sequence ID" value="AIF21229.1"/>
    <property type="molecule type" value="Genomic_DNA"/>
</dbReference>
<feature type="domain" description="DUF6997" evidence="2">
    <location>
        <begin position="88"/>
        <end position="252"/>
    </location>
</feature>
<dbReference type="Pfam" id="PF22518">
    <property type="entry name" value="DUF6997"/>
    <property type="match status" value="1"/>
</dbReference>
<dbReference type="InterPro" id="IPR054266">
    <property type="entry name" value="DUF6997"/>
</dbReference>
<dbReference type="REBASE" id="97841">
    <property type="entry name" value="UeuF04ORFAP"/>
</dbReference>
<feature type="domain" description="DUF6996" evidence="1">
    <location>
        <begin position="9"/>
        <end position="84"/>
    </location>
</feature>
<dbReference type="InterPro" id="IPR054265">
    <property type="entry name" value="DUF6996"/>
</dbReference>
<proteinExistence type="predicted"/>
<accession>A0A075I001</accession>